<keyword evidence="6 12" id="KW-0040">ANK repeat</keyword>
<dbReference type="Pfam" id="PF13181">
    <property type="entry name" value="TPR_8"/>
    <property type="match status" value="1"/>
</dbReference>
<keyword evidence="1" id="KW-0597">Phosphoprotein</keyword>
<dbReference type="GO" id="GO:0014069">
    <property type="term" value="C:postsynaptic density"/>
    <property type="evidence" value="ECO:0007669"/>
    <property type="project" value="UniProtKB-SubCell"/>
</dbReference>
<dbReference type="FunFam" id="1.25.40.20:FF:000229">
    <property type="entry name" value="protein TANC1 isoform X3"/>
    <property type="match status" value="1"/>
</dbReference>
<dbReference type="PANTHER" id="PTHR24166">
    <property type="entry name" value="ROLLING PEBBLES, ISOFORM B"/>
    <property type="match status" value="1"/>
</dbReference>
<feature type="repeat" description="ANK" evidence="12">
    <location>
        <begin position="989"/>
        <end position="1021"/>
    </location>
</feature>
<feature type="repeat" description="ANK" evidence="12">
    <location>
        <begin position="1088"/>
        <end position="1120"/>
    </location>
</feature>
<comment type="similarity">
    <text evidence="8">Belongs to the TANC family.</text>
</comment>
<dbReference type="FunFam" id="1.25.40.20:FF:000036">
    <property type="entry name" value="protein TANC2 isoform X2"/>
    <property type="match status" value="1"/>
</dbReference>
<comment type="function">
    <text evidence="9">May be a scaffold component in the postsynaptic density.</text>
</comment>
<dbReference type="Gene3D" id="1.25.40.20">
    <property type="entry name" value="Ankyrin repeat-containing domain"/>
    <property type="match status" value="3"/>
</dbReference>
<evidence type="ECO:0000256" key="10">
    <source>
        <dbReference type="ARBA" id="ARBA00065031"/>
    </source>
</evidence>
<dbReference type="GeneTree" id="ENSGT00940000155655"/>
<dbReference type="InterPro" id="IPR011990">
    <property type="entry name" value="TPR-like_helical_dom_sf"/>
</dbReference>
<keyword evidence="3 13" id="KW-0802">TPR repeat</keyword>
<dbReference type="Gene3D" id="1.25.40.10">
    <property type="entry name" value="Tetratricopeptide repeat domain"/>
    <property type="match status" value="1"/>
</dbReference>
<sequence length="1674" mass="182106">GGDFSVSSLPVAEDTYRVSLAKGVSMSLPSSPLLPRQSHSVQSRSNKKSPGPVRKPKYVESPRVPGDAVIIPFREVCKAAEPNENEAKADNEPSCSPAAQELLTRLGFLLGEGIPSATHITIEENNETMCTALSQGISPCSTLTSSTASPSTDSPCSTLNSCVSKTAANKSPCETISSPSSTLESKDSGIIATSSTKLEDLSYLDGQRNAPLRTSIRLPWHNTAGGRAQEVKARFAPYKPQDILLKPLLFEVPSITTDSVFVGRDWLFHQIEENLRNTELTENRGAVVVGNVGFGKTAIISKLVALSCHGSRMRQIASSSPGSPPKTSDSAQDLPFTPLLSPSSSAGVSNTAKTPPGSGSDAPESQRPREDAVKYLASKVVAYHYCQADNTYTCLVPEFVHSIAALLCRAHQLAAYRDLLIKEPQLQSMLSLRSCVQDPVAAFRRGVLEPLTSLRNEQKIPEEEYIILIDGLNEAEFHKPDYGDTLSSFITKIISKFPAWLKLIVTVRANFQEIVSTLPFVKLSLDDFPDNKDIHSDLHAYVQHRVHSSQDILSNISLNGKADAALIGKVSSHLVLRSLGSYLYLKLTLDLFQRGHLVIKSASYKVVPVSLSELYLLQCNMKFMTQSAFERALPILNVALASLHPMTDEQIFQAINAGHIQGEQGWEDFQQRMEALSCFLIKRRDKTRMFCHPSFREWLVWRADGENTAFLCEPRNGHALLAFMFSRQEGKLHRQQTMELGHHILKAHIFKGLSKKTGISSSHLQALWIGYSTEGLSAALASLRNLYTPNVKVSRLLILGGANVNYRTEVLNNAPILCVQSHLGHEEVVTLLLEFGACLEGMSENGMTALCYAAAAGHMKLVCLLAKKGARVDHLDKKGQCALVHSALRGHGDILRYLLTCEWSTGPPQPGALRKSQALQQALTAAASMGHSSVVQCLLGLEKEHEIDVNGTDTLWGETALTAAAGRGKLEVCELLLEYGAAVSRTNRRGVPPLFCAARQGHWQIVRLLLDRGCDVSLSDKQGRTPLMVAACEGHLSTVEFLLSKGATLSSLDKEGLSALSWACLKGHRAVVQFLVEEGAEIDQTDKNGRTPLDLAAFYGDAETVLYLVEKGAVIEHVDHSGMRPLDRAIGCRNTSVVVTLLRKGAKLGNAAWAMATSKPDILIILLQKLMEEGNMMYKKGKMKEAAQRYQYALRKFPREGFGEDMRPFNELRVSLYLNLSRCRRKTNDFGMAEEFASKALELKPKSYEAFYARARAKRNSRQFAAALADLREAVKLCPTNQEIKRLLARVEEECKQLQRSQQQKQQCPPPAPPNDSDNEEDAPTPGLNDHIPLEEADEEESSSPEESISPTPRSQPSSCVPSPYIRSLQEGLQSKVRPVSPQSRPGVGKPLREAVAGTGTLTGGAGPGHFGERLGPSHGAQLPRGEGAAYPLPSKRKTAETLLSHALIAVDVAPFSQGGPGSCGDVRHPASLASSGSSGSPSGSIKMSSSTSSLTSSSSFSDGFKVQGPDVRIKDKVVNLGQSGTAEHRPRNTPFMGIMDKTARFQQQSNPPNRTWHCQVPEGLLTNASSAAGLQSLNSEKPPLKQTGGYTGQAKTCSVSTLGGSVHNGAQAKELEEKKCQIPVHCQDNRIAKTVSHLYQESLSQQQPHVSNEAHRSHLPSAKPKRSFIESNV</sequence>
<feature type="domain" description="TANC1/2-like AAA+ ATPase lid" evidence="15">
    <location>
        <begin position="525"/>
        <end position="620"/>
    </location>
</feature>
<feature type="compositionally biased region" description="Polar residues" evidence="14">
    <location>
        <begin position="1642"/>
        <end position="1651"/>
    </location>
</feature>
<dbReference type="PROSITE" id="PS50005">
    <property type="entry name" value="TPR"/>
    <property type="match status" value="2"/>
</dbReference>
<feature type="repeat" description="ANK" evidence="12">
    <location>
        <begin position="845"/>
        <end position="877"/>
    </location>
</feature>
<dbReference type="SUPFAM" id="SSF48403">
    <property type="entry name" value="Ankyrin repeat"/>
    <property type="match status" value="1"/>
</dbReference>
<dbReference type="InterPro" id="IPR019734">
    <property type="entry name" value="TPR_rpt"/>
</dbReference>
<evidence type="ECO:0000256" key="11">
    <source>
        <dbReference type="ARBA" id="ARBA00070020"/>
    </source>
</evidence>
<evidence type="ECO:0000313" key="17">
    <source>
        <dbReference type="Ensembl" id="ENSUMAP00000009370"/>
    </source>
</evidence>
<keyword evidence="4" id="KW-0007">Acetylation</keyword>
<feature type="compositionally biased region" description="Low complexity" evidence="14">
    <location>
        <begin position="1345"/>
        <end position="1355"/>
    </location>
</feature>
<feature type="compositionally biased region" description="Low complexity" evidence="14">
    <location>
        <begin position="1472"/>
        <end position="1504"/>
    </location>
</feature>
<dbReference type="InterPro" id="IPR050889">
    <property type="entry name" value="Dendritic_Spine_Reg/Scaffold"/>
</dbReference>
<protein>
    <recommendedName>
        <fullName evidence="11">Protein TANC1</fullName>
    </recommendedName>
</protein>
<feature type="region of interest" description="Disordered" evidence="14">
    <location>
        <begin position="27"/>
        <end position="61"/>
    </location>
</feature>
<feature type="compositionally biased region" description="Polar residues" evidence="14">
    <location>
        <begin position="316"/>
        <end position="331"/>
    </location>
</feature>
<dbReference type="InterPro" id="IPR027417">
    <property type="entry name" value="P-loop_NTPase"/>
</dbReference>
<keyword evidence="2" id="KW-0677">Repeat</keyword>
<feature type="region of interest" description="Disordered" evidence="14">
    <location>
        <begin position="314"/>
        <end position="369"/>
    </location>
</feature>
<dbReference type="PANTHER" id="PTHR24166:SF23">
    <property type="entry name" value="PROTEIN TANC1"/>
    <property type="match status" value="1"/>
</dbReference>
<dbReference type="SMART" id="SM00248">
    <property type="entry name" value="ANK"/>
    <property type="match status" value="9"/>
</dbReference>
<dbReference type="SUPFAM" id="SSF48452">
    <property type="entry name" value="TPR-like"/>
    <property type="match status" value="1"/>
</dbReference>
<dbReference type="SMART" id="SM00028">
    <property type="entry name" value="TPR"/>
    <property type="match status" value="3"/>
</dbReference>
<evidence type="ECO:0000256" key="9">
    <source>
        <dbReference type="ARBA" id="ARBA00054404"/>
    </source>
</evidence>
<evidence type="ECO:0000256" key="4">
    <source>
        <dbReference type="ARBA" id="ARBA00022990"/>
    </source>
</evidence>
<evidence type="ECO:0000256" key="7">
    <source>
        <dbReference type="ARBA" id="ARBA00034105"/>
    </source>
</evidence>
<feature type="compositionally biased region" description="Low complexity" evidence="14">
    <location>
        <begin position="1298"/>
        <end position="1307"/>
    </location>
</feature>
<evidence type="ECO:0000256" key="14">
    <source>
        <dbReference type="SAM" id="MobiDB-lite"/>
    </source>
</evidence>
<reference evidence="17" key="1">
    <citation type="submission" date="2019-03" db="UniProtKB">
        <authorList>
            <consortium name="Ensembl"/>
        </authorList>
    </citation>
    <scope>IDENTIFICATION</scope>
</reference>
<dbReference type="PROSITE" id="PS50297">
    <property type="entry name" value="ANK_REP_REGION"/>
    <property type="match status" value="6"/>
</dbReference>
<comment type="subunit">
    <text evidence="10">Interacts probably directly with DLG1, DLG4, HOMER1. Interacts with DLGAP1, INA, CAMK2A, GRIN2B and GRIA1. Interacts with TNIK and MINK1.</text>
</comment>
<feature type="repeat" description="TPR" evidence="13">
    <location>
        <begin position="1214"/>
        <end position="1247"/>
    </location>
</feature>
<dbReference type="Pfam" id="PF12796">
    <property type="entry name" value="Ank_2"/>
    <property type="match status" value="3"/>
</dbReference>
<dbReference type="Pfam" id="PF00023">
    <property type="entry name" value="Ank"/>
    <property type="match status" value="1"/>
</dbReference>
<name>A0A452TN81_URSMA</name>
<feature type="compositionally biased region" description="Gly residues" evidence="14">
    <location>
        <begin position="1401"/>
        <end position="1410"/>
    </location>
</feature>
<evidence type="ECO:0000256" key="1">
    <source>
        <dbReference type="ARBA" id="ARBA00022553"/>
    </source>
</evidence>
<dbReference type="InterPro" id="IPR058018">
    <property type="entry name" value="AAA_lid_TANC1/2"/>
</dbReference>
<dbReference type="InterPro" id="IPR058056">
    <property type="entry name" value="WH_TANC1/2"/>
</dbReference>
<evidence type="ECO:0000256" key="13">
    <source>
        <dbReference type="PROSITE-ProRule" id="PRU00339"/>
    </source>
</evidence>
<feature type="domain" description="TANC1/2-like winged helix" evidence="16">
    <location>
        <begin position="622"/>
        <end position="774"/>
    </location>
</feature>
<dbReference type="Pfam" id="PF25520">
    <property type="entry name" value="AAA_lid_TANC1"/>
    <property type="match status" value="1"/>
</dbReference>
<feature type="repeat" description="ANK" evidence="12">
    <location>
        <begin position="1055"/>
        <end position="1087"/>
    </location>
</feature>
<accession>A0A452TN81</accession>
<evidence type="ECO:0000256" key="5">
    <source>
        <dbReference type="ARBA" id="ARBA00023018"/>
    </source>
</evidence>
<feature type="region of interest" description="Disordered" evidence="14">
    <location>
        <begin position="1642"/>
        <end position="1674"/>
    </location>
</feature>
<dbReference type="GO" id="GO:0098978">
    <property type="term" value="C:glutamatergic synapse"/>
    <property type="evidence" value="ECO:0007669"/>
    <property type="project" value="TreeGrafter"/>
</dbReference>
<feature type="compositionally biased region" description="Acidic residues" evidence="14">
    <location>
        <begin position="1335"/>
        <end position="1344"/>
    </location>
</feature>
<evidence type="ECO:0000256" key="3">
    <source>
        <dbReference type="ARBA" id="ARBA00022803"/>
    </source>
</evidence>
<dbReference type="SUPFAM" id="SSF52540">
    <property type="entry name" value="P-loop containing nucleoside triphosphate hydrolases"/>
    <property type="match status" value="1"/>
</dbReference>
<feature type="repeat" description="ANK" evidence="12">
    <location>
        <begin position="956"/>
        <end position="988"/>
    </location>
</feature>
<dbReference type="InterPro" id="IPR036770">
    <property type="entry name" value="Ankyrin_rpt-contain_sf"/>
</dbReference>
<dbReference type="Ensembl" id="ENSUMAT00000011203.1">
    <property type="protein sequence ID" value="ENSUMAP00000009370.1"/>
    <property type="gene ID" value="ENSUMAG00000005841.1"/>
</dbReference>
<dbReference type="GO" id="GO:0099175">
    <property type="term" value="P:regulation of postsynapse organization"/>
    <property type="evidence" value="ECO:0007669"/>
    <property type="project" value="TreeGrafter"/>
</dbReference>
<evidence type="ECO:0000256" key="8">
    <source>
        <dbReference type="ARBA" id="ARBA00038259"/>
    </source>
</evidence>
<evidence type="ECO:0000256" key="12">
    <source>
        <dbReference type="PROSITE-ProRule" id="PRU00023"/>
    </source>
</evidence>
<dbReference type="InterPro" id="IPR002110">
    <property type="entry name" value="Ankyrin_rpt"/>
</dbReference>
<evidence type="ECO:0000259" key="15">
    <source>
        <dbReference type="Pfam" id="PF25520"/>
    </source>
</evidence>
<feature type="repeat" description="ANK" evidence="12">
    <location>
        <begin position="1022"/>
        <end position="1054"/>
    </location>
</feature>
<evidence type="ECO:0000259" key="16">
    <source>
        <dbReference type="Pfam" id="PF25521"/>
    </source>
</evidence>
<dbReference type="Pfam" id="PF25521">
    <property type="entry name" value="WHD_TANC1"/>
    <property type="match status" value="1"/>
</dbReference>
<feature type="region of interest" description="Disordered" evidence="14">
    <location>
        <begin position="1461"/>
        <end position="1507"/>
    </location>
</feature>
<proteinExistence type="inferred from homology"/>
<feature type="region of interest" description="Disordered" evidence="14">
    <location>
        <begin position="1298"/>
        <end position="1433"/>
    </location>
</feature>
<dbReference type="FunFam" id="1.25.40.10:FF:000044">
    <property type="entry name" value="Tetratricopeptide repeat, ankyrin repeat and coiled-coil containing 1"/>
    <property type="match status" value="1"/>
</dbReference>
<feature type="repeat" description="TPR" evidence="13">
    <location>
        <begin position="1167"/>
        <end position="1200"/>
    </location>
</feature>
<keyword evidence="5" id="KW-0770">Synapse</keyword>
<evidence type="ECO:0000256" key="2">
    <source>
        <dbReference type="ARBA" id="ARBA00022737"/>
    </source>
</evidence>
<comment type="subcellular location">
    <subcellularLocation>
        <location evidence="7">Postsynaptic density</location>
    </subcellularLocation>
</comment>
<evidence type="ECO:0000256" key="6">
    <source>
        <dbReference type="ARBA" id="ARBA00023043"/>
    </source>
</evidence>
<dbReference type="PROSITE" id="PS50088">
    <property type="entry name" value="ANK_REPEAT"/>
    <property type="match status" value="6"/>
</dbReference>
<gene>
    <name evidence="17" type="primary">TANC1</name>
</gene>
<organism evidence="17">
    <name type="scientific">Ursus maritimus</name>
    <name type="common">Polar bear</name>
    <name type="synonym">Thalarctos maritimus</name>
    <dbReference type="NCBI Taxonomy" id="29073"/>
    <lineage>
        <taxon>Eukaryota</taxon>
        <taxon>Metazoa</taxon>
        <taxon>Chordata</taxon>
        <taxon>Craniata</taxon>
        <taxon>Vertebrata</taxon>
        <taxon>Euteleostomi</taxon>
        <taxon>Mammalia</taxon>
        <taxon>Eutheria</taxon>
        <taxon>Laurasiatheria</taxon>
        <taxon>Carnivora</taxon>
        <taxon>Caniformia</taxon>
        <taxon>Ursidae</taxon>
        <taxon>Ursus</taxon>
    </lineage>
</organism>